<evidence type="ECO:0000256" key="5">
    <source>
        <dbReference type="ARBA" id="ARBA00022962"/>
    </source>
</evidence>
<evidence type="ECO:0000256" key="4">
    <source>
        <dbReference type="ARBA" id="ARBA00022801"/>
    </source>
</evidence>
<dbReference type="CDD" id="cd01748">
    <property type="entry name" value="GATase1_IGP_Synthase"/>
    <property type="match status" value="1"/>
</dbReference>
<dbReference type="InterPro" id="IPR017926">
    <property type="entry name" value="GATASE"/>
</dbReference>
<protein>
    <recommendedName>
        <fullName evidence="10">Imidazole glycerol phosphate synthase subunit HisH</fullName>
        <ecNumber evidence="10">4.3.2.10</ecNumber>
    </recommendedName>
    <alternativeName>
        <fullName evidence="10">IGP synthase glutaminase subunit</fullName>
        <ecNumber evidence="10">3.5.1.2</ecNumber>
    </alternativeName>
    <alternativeName>
        <fullName evidence="10">IGP synthase subunit HisH</fullName>
    </alternativeName>
    <alternativeName>
        <fullName evidence="10">ImGP synthase subunit HisH</fullName>
        <shortName evidence="10">IGPS subunit HisH</shortName>
    </alternativeName>
</protein>
<keyword evidence="10" id="KW-0963">Cytoplasm</keyword>
<evidence type="ECO:0000313" key="13">
    <source>
        <dbReference type="EMBL" id="MTT31646.1"/>
    </source>
</evidence>
<comment type="catalytic activity">
    <reaction evidence="8 10">
        <text>5-[(5-phospho-1-deoxy-D-ribulos-1-ylimino)methylamino]-1-(5-phospho-beta-D-ribosyl)imidazole-4-carboxamide + L-glutamine = D-erythro-1-(imidazol-4-yl)glycerol 3-phosphate + 5-amino-1-(5-phospho-beta-D-ribosyl)imidazole-4-carboxamide + L-glutamate + H(+)</text>
        <dbReference type="Rhea" id="RHEA:24793"/>
        <dbReference type="ChEBI" id="CHEBI:15378"/>
        <dbReference type="ChEBI" id="CHEBI:29985"/>
        <dbReference type="ChEBI" id="CHEBI:58278"/>
        <dbReference type="ChEBI" id="CHEBI:58359"/>
        <dbReference type="ChEBI" id="CHEBI:58475"/>
        <dbReference type="ChEBI" id="CHEBI:58525"/>
        <dbReference type="EC" id="4.3.2.10"/>
    </reaction>
</comment>
<dbReference type="AlphaFoldDB" id="A0A6N8CU95"/>
<evidence type="ECO:0000256" key="1">
    <source>
        <dbReference type="ARBA" id="ARBA00005091"/>
    </source>
</evidence>
<evidence type="ECO:0000313" key="14">
    <source>
        <dbReference type="Proteomes" id="UP000440978"/>
    </source>
</evidence>
<comment type="subcellular location">
    <subcellularLocation>
        <location evidence="10">Cytoplasm</location>
    </subcellularLocation>
</comment>
<comment type="subunit">
    <text evidence="2 10">Heterodimer of HisH and HisF.</text>
</comment>
<dbReference type="GO" id="GO:0004359">
    <property type="term" value="F:glutaminase activity"/>
    <property type="evidence" value="ECO:0007669"/>
    <property type="project" value="UniProtKB-EC"/>
</dbReference>
<keyword evidence="3 10" id="KW-0028">Amino-acid biosynthesis</keyword>
<evidence type="ECO:0000256" key="2">
    <source>
        <dbReference type="ARBA" id="ARBA00011152"/>
    </source>
</evidence>
<dbReference type="EC" id="3.5.1.2" evidence="10"/>
<dbReference type="PANTHER" id="PTHR42701:SF1">
    <property type="entry name" value="IMIDAZOLE GLYCEROL PHOSPHATE SYNTHASE SUBUNIT HISH"/>
    <property type="match status" value="1"/>
</dbReference>
<dbReference type="InterPro" id="IPR010139">
    <property type="entry name" value="Imidazole-glycPsynth_HisH"/>
</dbReference>
<feature type="active site" evidence="10 11">
    <location>
        <position position="190"/>
    </location>
</feature>
<dbReference type="RefSeq" id="WP_155217883.1">
    <property type="nucleotide sequence ID" value="NZ_WNHB01000008.1"/>
</dbReference>
<dbReference type="PIRSF" id="PIRSF000495">
    <property type="entry name" value="Amidotransf_hisH"/>
    <property type="match status" value="1"/>
</dbReference>
<dbReference type="Proteomes" id="UP000440978">
    <property type="component" value="Unassembled WGS sequence"/>
</dbReference>
<comment type="caution">
    <text evidence="13">The sequence shown here is derived from an EMBL/GenBank/DDBJ whole genome shotgun (WGS) entry which is preliminary data.</text>
</comment>
<dbReference type="PANTHER" id="PTHR42701">
    <property type="entry name" value="IMIDAZOLE GLYCEROL PHOSPHATE SYNTHASE SUBUNIT HISH"/>
    <property type="match status" value="1"/>
</dbReference>
<feature type="active site" evidence="10 11">
    <location>
        <position position="188"/>
    </location>
</feature>
<comment type="function">
    <text evidence="10">IGPS catalyzes the conversion of PRFAR and glutamine to IGP, AICAR and glutamate. The HisH subunit catalyzes the hydrolysis of glutamine to glutamate and ammonia as part of the synthesis of IGP and AICAR. The resulting ammonia molecule is channeled to the active site of HisF.</text>
</comment>
<name>A0A6N8CU95_9BACI</name>
<dbReference type="HAMAP" id="MF_00278">
    <property type="entry name" value="HisH"/>
    <property type="match status" value="1"/>
</dbReference>
<dbReference type="OrthoDB" id="9807137at2"/>
<evidence type="ECO:0000256" key="11">
    <source>
        <dbReference type="PIRSR" id="PIRSR000495-1"/>
    </source>
</evidence>
<dbReference type="InterPro" id="IPR029062">
    <property type="entry name" value="Class_I_gatase-like"/>
</dbReference>
<dbReference type="GO" id="GO:0005737">
    <property type="term" value="C:cytoplasm"/>
    <property type="evidence" value="ECO:0007669"/>
    <property type="project" value="UniProtKB-SubCell"/>
</dbReference>
<dbReference type="GO" id="GO:0000105">
    <property type="term" value="P:L-histidine biosynthetic process"/>
    <property type="evidence" value="ECO:0007669"/>
    <property type="project" value="UniProtKB-UniRule"/>
</dbReference>
<organism evidence="13 14">
    <name type="scientific">Terrilactibacillus tamarindi</name>
    <dbReference type="NCBI Taxonomy" id="2599694"/>
    <lineage>
        <taxon>Bacteria</taxon>
        <taxon>Bacillati</taxon>
        <taxon>Bacillota</taxon>
        <taxon>Bacilli</taxon>
        <taxon>Bacillales</taxon>
        <taxon>Bacillaceae</taxon>
        <taxon>Terrilactibacillus</taxon>
    </lineage>
</organism>
<evidence type="ECO:0000256" key="9">
    <source>
        <dbReference type="ARBA" id="ARBA00049534"/>
    </source>
</evidence>
<feature type="active site" description="Nucleophile" evidence="10 11">
    <location>
        <position position="78"/>
    </location>
</feature>
<keyword evidence="14" id="KW-1185">Reference proteome</keyword>
<accession>A0A6N8CU95</accession>
<dbReference type="UniPathway" id="UPA00031">
    <property type="reaction ID" value="UER00010"/>
</dbReference>
<dbReference type="GO" id="GO:0016829">
    <property type="term" value="F:lyase activity"/>
    <property type="evidence" value="ECO:0007669"/>
    <property type="project" value="UniProtKB-KW"/>
</dbReference>
<dbReference type="SUPFAM" id="SSF52317">
    <property type="entry name" value="Class I glutamine amidotransferase-like"/>
    <property type="match status" value="1"/>
</dbReference>
<evidence type="ECO:0000256" key="10">
    <source>
        <dbReference type="HAMAP-Rule" id="MF_00278"/>
    </source>
</evidence>
<feature type="domain" description="Glutamine amidotransferase" evidence="12">
    <location>
        <begin position="4"/>
        <end position="203"/>
    </location>
</feature>
<comment type="pathway">
    <text evidence="1 10">Amino-acid biosynthesis; L-histidine biosynthesis; L-histidine from 5-phospho-alpha-D-ribose 1-diphosphate: step 5/9.</text>
</comment>
<dbReference type="NCBIfam" id="TIGR01855">
    <property type="entry name" value="IMP_synth_hisH"/>
    <property type="match status" value="1"/>
</dbReference>
<sequence>MIGILDYGMGNLFSVSSALEGLGVPFIISDNQAKLNETDALILPGVGAFKDAMTCLEDQKHVEFIRSYAKKKPLLGICLGMQLLFEESEEHGLTKGLSLLPGRVIKFSGFSPKTGKSYKVPHMGWNTLSIKQPESCLVKGLSDQYAYFVHSYYVHTNKPEVVIATADYDVDVPAVVGDGQNVFGTQFHPEKSSECGLSILKNFIEYAALQKQTNA</sequence>
<gene>
    <name evidence="10 13" type="primary">hisH</name>
    <name evidence="13" type="ORF">GMB86_06425</name>
</gene>
<keyword evidence="7 10" id="KW-0456">Lyase</keyword>
<evidence type="ECO:0000259" key="12">
    <source>
        <dbReference type="Pfam" id="PF00117"/>
    </source>
</evidence>
<evidence type="ECO:0000256" key="6">
    <source>
        <dbReference type="ARBA" id="ARBA00023102"/>
    </source>
</evidence>
<dbReference type="EC" id="4.3.2.10" evidence="10"/>
<evidence type="ECO:0000256" key="8">
    <source>
        <dbReference type="ARBA" id="ARBA00047838"/>
    </source>
</evidence>
<keyword evidence="5 10" id="KW-0315">Glutamine amidotransferase</keyword>
<dbReference type="GO" id="GO:0000107">
    <property type="term" value="F:imidazoleglycerol-phosphate synthase activity"/>
    <property type="evidence" value="ECO:0007669"/>
    <property type="project" value="UniProtKB-UniRule"/>
</dbReference>
<dbReference type="PROSITE" id="PS51273">
    <property type="entry name" value="GATASE_TYPE_1"/>
    <property type="match status" value="1"/>
</dbReference>
<evidence type="ECO:0000256" key="3">
    <source>
        <dbReference type="ARBA" id="ARBA00022605"/>
    </source>
</evidence>
<dbReference type="Pfam" id="PF00117">
    <property type="entry name" value="GATase"/>
    <property type="match status" value="1"/>
</dbReference>
<keyword evidence="6 10" id="KW-0368">Histidine biosynthesis</keyword>
<reference evidence="13 14" key="1">
    <citation type="submission" date="2019-11" db="EMBL/GenBank/DDBJ databases">
        <title>Terrilactibacillus tamarindus sp. nov. BCM23-1 isolated from bark of Tamarindus indica.</title>
        <authorList>
            <person name="Kingkaew E."/>
            <person name="Tanasupawat S."/>
        </authorList>
    </citation>
    <scope>NUCLEOTIDE SEQUENCE [LARGE SCALE GENOMIC DNA]</scope>
    <source>
        <strain evidence="13 14">BCM23-1</strain>
    </source>
</reference>
<evidence type="ECO:0000256" key="7">
    <source>
        <dbReference type="ARBA" id="ARBA00023239"/>
    </source>
</evidence>
<keyword evidence="4 10" id="KW-0378">Hydrolase</keyword>
<comment type="catalytic activity">
    <reaction evidence="9 10">
        <text>L-glutamine + H2O = L-glutamate + NH4(+)</text>
        <dbReference type="Rhea" id="RHEA:15889"/>
        <dbReference type="ChEBI" id="CHEBI:15377"/>
        <dbReference type="ChEBI" id="CHEBI:28938"/>
        <dbReference type="ChEBI" id="CHEBI:29985"/>
        <dbReference type="ChEBI" id="CHEBI:58359"/>
        <dbReference type="EC" id="3.5.1.2"/>
    </reaction>
</comment>
<proteinExistence type="inferred from homology"/>
<dbReference type="EMBL" id="WNHB01000008">
    <property type="protein sequence ID" value="MTT31646.1"/>
    <property type="molecule type" value="Genomic_DNA"/>
</dbReference>
<dbReference type="Gene3D" id="3.40.50.880">
    <property type="match status" value="1"/>
</dbReference>